<evidence type="ECO:0000313" key="2">
    <source>
        <dbReference type="EMBL" id="GAA1550412.1"/>
    </source>
</evidence>
<protein>
    <submittedName>
        <fullName evidence="2">Uncharacterized protein</fullName>
    </submittedName>
</protein>
<feature type="compositionally biased region" description="Basic and acidic residues" evidence="1">
    <location>
        <begin position="1"/>
        <end position="10"/>
    </location>
</feature>
<organism evidence="2 3">
    <name type="scientific">Dactylosporangium maewongense</name>
    <dbReference type="NCBI Taxonomy" id="634393"/>
    <lineage>
        <taxon>Bacteria</taxon>
        <taxon>Bacillati</taxon>
        <taxon>Actinomycetota</taxon>
        <taxon>Actinomycetes</taxon>
        <taxon>Micromonosporales</taxon>
        <taxon>Micromonosporaceae</taxon>
        <taxon>Dactylosporangium</taxon>
    </lineage>
</organism>
<accession>A0ABN2C0B6</accession>
<reference evidence="2 3" key="1">
    <citation type="journal article" date="2019" name="Int. J. Syst. Evol. Microbiol.">
        <title>The Global Catalogue of Microorganisms (GCM) 10K type strain sequencing project: providing services to taxonomists for standard genome sequencing and annotation.</title>
        <authorList>
            <consortium name="The Broad Institute Genomics Platform"/>
            <consortium name="The Broad Institute Genome Sequencing Center for Infectious Disease"/>
            <person name="Wu L."/>
            <person name="Ma J."/>
        </authorList>
    </citation>
    <scope>NUCLEOTIDE SEQUENCE [LARGE SCALE GENOMIC DNA]</scope>
    <source>
        <strain evidence="2 3">JCM 15933</strain>
    </source>
</reference>
<name>A0ABN2C0B6_9ACTN</name>
<dbReference type="Proteomes" id="UP001501470">
    <property type="component" value="Unassembled WGS sequence"/>
</dbReference>
<sequence length="225" mass="23759">MTATIDETRWTRKPVPAPPTVDEATQALAAAEAKLAAWTADAADREHAAEVAAAELAEAEAVAGDEAFETPTNLAELGEDLIRRRTHLEVSHRAVTAARARVADAQRGLLLARAEDARARARQLRDIASVRAARTAALLDELNGFERTTYTVAPWSPMVGGAPGAPMPLTQQTRNRADWLDGQADELDRFAEDGSAEQVAAAVARPAVPADAVEADAFGASTTSS</sequence>
<gene>
    <name evidence="2" type="ORF">GCM10009827_083850</name>
</gene>
<dbReference type="RefSeq" id="WP_344509265.1">
    <property type="nucleotide sequence ID" value="NZ_BAAAQD010000021.1"/>
</dbReference>
<keyword evidence="3" id="KW-1185">Reference proteome</keyword>
<dbReference type="EMBL" id="BAAAQD010000021">
    <property type="protein sequence ID" value="GAA1550412.1"/>
    <property type="molecule type" value="Genomic_DNA"/>
</dbReference>
<feature type="region of interest" description="Disordered" evidence="1">
    <location>
        <begin position="1"/>
        <end position="20"/>
    </location>
</feature>
<comment type="caution">
    <text evidence="2">The sequence shown here is derived from an EMBL/GenBank/DDBJ whole genome shotgun (WGS) entry which is preliminary data.</text>
</comment>
<evidence type="ECO:0000256" key="1">
    <source>
        <dbReference type="SAM" id="MobiDB-lite"/>
    </source>
</evidence>
<proteinExistence type="predicted"/>
<evidence type="ECO:0000313" key="3">
    <source>
        <dbReference type="Proteomes" id="UP001501470"/>
    </source>
</evidence>